<protein>
    <submittedName>
        <fullName evidence="1">Uncharacterized protein</fullName>
    </submittedName>
</protein>
<reference evidence="2" key="1">
    <citation type="submission" date="2009-09" db="EMBL/GenBank/DDBJ databases">
        <title>The complete chromosome of Sebaldella termitidis ATCC 33386.</title>
        <authorList>
            <consortium name="US DOE Joint Genome Institute (JGI-PGF)"/>
            <person name="Lucas S."/>
            <person name="Copeland A."/>
            <person name="Lapidus A."/>
            <person name="Glavina del Rio T."/>
            <person name="Dalin E."/>
            <person name="Tice H."/>
            <person name="Bruce D."/>
            <person name="Goodwin L."/>
            <person name="Pitluck S."/>
            <person name="Kyrpides N."/>
            <person name="Mavromatis K."/>
            <person name="Ivanova N."/>
            <person name="Mikhailova N."/>
            <person name="Sims D."/>
            <person name="Meincke L."/>
            <person name="Brettin T."/>
            <person name="Detter J.C."/>
            <person name="Han C."/>
            <person name="Larimer F."/>
            <person name="Land M."/>
            <person name="Hauser L."/>
            <person name="Markowitz V."/>
            <person name="Cheng J.F."/>
            <person name="Hugenholtz P."/>
            <person name="Woyke T."/>
            <person name="Wu D."/>
            <person name="Eisen J.A."/>
        </authorList>
    </citation>
    <scope>NUCLEOTIDE SEQUENCE [LARGE SCALE GENOMIC DNA]</scope>
    <source>
        <strain evidence="2">ATCC 33386 / NCTC 11300</strain>
    </source>
</reference>
<gene>
    <name evidence="1" type="ordered locus">Sterm_1288</name>
</gene>
<keyword evidence="2" id="KW-1185">Reference proteome</keyword>
<dbReference type="RefSeq" id="WP_012860750.1">
    <property type="nucleotide sequence ID" value="NC_013517.1"/>
</dbReference>
<evidence type="ECO:0000313" key="2">
    <source>
        <dbReference type="Proteomes" id="UP000000845"/>
    </source>
</evidence>
<reference evidence="1 2" key="2">
    <citation type="journal article" date="2010" name="Stand. Genomic Sci.">
        <title>Complete genome sequence of Sebaldella termitidis type strain (NCTC 11300).</title>
        <authorList>
            <person name="Harmon-Smith M."/>
            <person name="Celia L."/>
            <person name="Chertkov O."/>
            <person name="Lapidus A."/>
            <person name="Copeland A."/>
            <person name="Glavina Del Rio T."/>
            <person name="Nolan M."/>
            <person name="Lucas S."/>
            <person name="Tice H."/>
            <person name="Cheng J.F."/>
            <person name="Han C."/>
            <person name="Detter J.C."/>
            <person name="Bruce D."/>
            <person name="Goodwin L."/>
            <person name="Pitluck S."/>
            <person name="Pati A."/>
            <person name="Liolios K."/>
            <person name="Ivanova N."/>
            <person name="Mavromatis K."/>
            <person name="Mikhailova N."/>
            <person name="Chen A."/>
            <person name="Palaniappan K."/>
            <person name="Land M."/>
            <person name="Hauser L."/>
            <person name="Chang Y.J."/>
            <person name="Jeffries C.D."/>
            <person name="Brettin T."/>
            <person name="Goker M."/>
            <person name="Beck B."/>
            <person name="Bristow J."/>
            <person name="Eisen J.A."/>
            <person name="Markowitz V."/>
            <person name="Hugenholtz P."/>
            <person name="Kyrpides N.C."/>
            <person name="Klenk H.P."/>
            <person name="Chen F."/>
        </authorList>
    </citation>
    <scope>NUCLEOTIDE SEQUENCE [LARGE SCALE GENOMIC DNA]</scope>
    <source>
        <strain evidence="2">ATCC 33386 / NCTC 11300</strain>
    </source>
</reference>
<dbReference type="AlphaFoldDB" id="D1AHC0"/>
<dbReference type="HOGENOM" id="CLU_1823975_0_0_0"/>
<proteinExistence type="predicted"/>
<dbReference type="Proteomes" id="UP000000845">
    <property type="component" value="Chromosome"/>
</dbReference>
<accession>D1AHC0</accession>
<evidence type="ECO:0000313" key="1">
    <source>
        <dbReference type="EMBL" id="ACZ08154.1"/>
    </source>
</evidence>
<dbReference type="KEGG" id="str:Sterm_1288"/>
<name>D1AHC0_SEBTE</name>
<sequence length="141" mass="15809">MRKSLLFLLLGAFIFGDIDIVPKDPSGASSFYSGLVVLAPSYASGYWSEGSSKASEESSGIKEKETPELTYKYYETLLEKRFVKANEVFTDIGLNKLKLLDADLVELTETKVGILVTDKKRNLALIPQKEIHYDLVDRVIR</sequence>
<dbReference type="STRING" id="526218.Sterm_1288"/>
<dbReference type="EMBL" id="CP001739">
    <property type="protein sequence ID" value="ACZ08154.1"/>
    <property type="molecule type" value="Genomic_DNA"/>
</dbReference>
<organism evidence="1 2">
    <name type="scientific">Sebaldella termitidis (strain ATCC 33386 / NCTC 11300)</name>
    <dbReference type="NCBI Taxonomy" id="526218"/>
    <lineage>
        <taxon>Bacteria</taxon>
        <taxon>Fusobacteriati</taxon>
        <taxon>Fusobacteriota</taxon>
        <taxon>Fusobacteriia</taxon>
        <taxon>Fusobacteriales</taxon>
        <taxon>Leptotrichiaceae</taxon>
        <taxon>Sebaldella</taxon>
    </lineage>
</organism>